<evidence type="ECO:0000256" key="1">
    <source>
        <dbReference type="ARBA" id="ARBA00004141"/>
    </source>
</evidence>
<dbReference type="EMBL" id="DQ443213">
    <property type="protein sequence ID" value="ABF51302.1"/>
    <property type="molecule type" value="mRNA"/>
</dbReference>
<feature type="transmembrane region" description="Helical" evidence="7">
    <location>
        <begin position="7"/>
        <end position="31"/>
    </location>
</feature>
<reference evidence="10" key="2">
    <citation type="journal article" date="2008" name="Insect Biochem. Mol. Biol.">
        <title>The genome of a lepidopteran model insect, the silkworm Bombyx mori.</title>
        <authorList>
            <consortium name="International Silkworm Genome Consortium"/>
        </authorList>
    </citation>
    <scope>NUCLEOTIDE SEQUENCE [LARGE SCALE GENOMIC DNA]</scope>
    <source>
        <strain evidence="10">p50T</strain>
    </source>
</reference>
<dbReference type="SUPFAM" id="SSF48652">
    <property type="entry name" value="Tetraspanin"/>
    <property type="match status" value="1"/>
</dbReference>
<comment type="similarity">
    <text evidence="2 7">Belongs to the tetraspanin (TM4SF) family.</text>
</comment>
<protein>
    <recommendedName>
        <fullName evidence="7">Tetraspanin</fullName>
    </recommendedName>
</protein>
<dbReference type="Proteomes" id="UP000005204">
    <property type="component" value="Unassembled WGS sequence"/>
</dbReference>
<reference evidence="8" key="1">
    <citation type="submission" date="2006-03" db="EMBL/GenBank/DDBJ databases">
        <title>Blast silkworm EST database for functional genes.</title>
        <authorList>
            <person name="Niu B.L."/>
            <person name="Meng Z.Q."/>
            <person name="Weng H.B."/>
            <person name="Shen W.F."/>
            <person name="He L.H."/>
            <person name="Zheng K.F."/>
            <person name="Ye S.T."/>
            <person name="Lin T.B."/>
            <person name="Chen J.E."/>
        </authorList>
    </citation>
    <scope>NUCLEOTIDE SEQUENCE</scope>
</reference>
<comment type="subcellular location">
    <subcellularLocation>
        <location evidence="1 7">Membrane</location>
        <topology evidence="1 7">Multi-pass membrane protein</topology>
    </subcellularLocation>
</comment>
<dbReference type="PANTHER" id="PTHR19282">
    <property type="entry name" value="TETRASPANIN"/>
    <property type="match status" value="1"/>
</dbReference>
<dbReference type="OrthoDB" id="71600at2759"/>
<sequence length="224" mass="23873">MGCGEFLVKYVLFFANLAFALAGLALLGLGLAVHLQFADIETVLSETSFRVAPVACMIVGGIAFIIAFFGCCGAIRESNCMLVTYAIFMLVLMALKLTLGVMVFVNLDGVVAAIPNWMNKTFQQDQDTFHVIEHRFSCCGPTGPGSYLSLTLPNTCCSTTPCTVINAYAGCTEVLQALFNNYGVAIGSVAIVIAAIELVAVIFALCLANHARNKIEEVALLILV</sequence>
<dbReference type="PANTHER" id="PTHR19282:SF521">
    <property type="entry name" value="IP01817P-RELATED"/>
    <property type="match status" value="1"/>
</dbReference>
<feature type="transmembrane region" description="Helical" evidence="7">
    <location>
        <begin position="51"/>
        <end position="75"/>
    </location>
</feature>
<dbReference type="Gene3D" id="1.10.1450.10">
    <property type="entry name" value="Tetraspanin"/>
    <property type="match status" value="1"/>
</dbReference>
<dbReference type="InterPro" id="IPR008952">
    <property type="entry name" value="Tetraspanin_EC2_sf"/>
</dbReference>
<feature type="transmembrane region" description="Helical" evidence="7">
    <location>
        <begin position="82"/>
        <end position="105"/>
    </location>
</feature>
<dbReference type="GO" id="GO:0005886">
    <property type="term" value="C:plasma membrane"/>
    <property type="evidence" value="ECO:0007669"/>
    <property type="project" value="TreeGrafter"/>
</dbReference>
<dbReference type="PIRSF" id="PIRSF002419">
    <property type="entry name" value="Tetraspanin"/>
    <property type="match status" value="1"/>
</dbReference>
<keyword evidence="3 7" id="KW-0812">Transmembrane</keyword>
<feature type="disulfide bond" evidence="6">
    <location>
        <begin position="139"/>
        <end position="157"/>
    </location>
</feature>
<keyword evidence="6" id="KW-1015">Disulfide bond</keyword>
<name>Q1HQ39_BOMMO</name>
<dbReference type="Pfam" id="PF00335">
    <property type="entry name" value="Tetraspanin"/>
    <property type="match status" value="1"/>
</dbReference>
<feature type="transmembrane region" description="Helical" evidence="7">
    <location>
        <begin position="182"/>
        <end position="207"/>
    </location>
</feature>
<evidence type="ECO:0000256" key="3">
    <source>
        <dbReference type="ARBA" id="ARBA00022692"/>
    </source>
</evidence>
<accession>Q1HQ39</accession>
<dbReference type="InterPro" id="IPR000301">
    <property type="entry name" value="Tetraspanin_animals"/>
</dbReference>
<keyword evidence="4 7" id="KW-1133">Transmembrane helix</keyword>
<dbReference type="PRINTS" id="PR00259">
    <property type="entry name" value="TMFOUR"/>
</dbReference>
<dbReference type="AlphaFoldDB" id="Q1HQ39"/>
<organism evidence="8">
    <name type="scientific">Bombyx mori</name>
    <name type="common">Silk moth</name>
    <dbReference type="NCBI Taxonomy" id="7091"/>
    <lineage>
        <taxon>Eukaryota</taxon>
        <taxon>Metazoa</taxon>
        <taxon>Ecdysozoa</taxon>
        <taxon>Arthropoda</taxon>
        <taxon>Hexapoda</taxon>
        <taxon>Insecta</taxon>
        <taxon>Pterygota</taxon>
        <taxon>Neoptera</taxon>
        <taxon>Endopterygota</taxon>
        <taxon>Lepidoptera</taxon>
        <taxon>Glossata</taxon>
        <taxon>Ditrysia</taxon>
        <taxon>Bombycoidea</taxon>
        <taxon>Bombycidae</taxon>
        <taxon>Bombycinae</taxon>
        <taxon>Bombyx</taxon>
    </lineage>
</organism>
<evidence type="ECO:0000256" key="2">
    <source>
        <dbReference type="ARBA" id="ARBA00006840"/>
    </source>
</evidence>
<evidence type="ECO:0000313" key="9">
    <source>
        <dbReference type="EnsemblMetazoa" id="NP_001040391.1"/>
    </source>
</evidence>
<keyword evidence="10" id="KW-1185">Reference proteome</keyword>
<feature type="disulfide bond" evidence="6">
    <location>
        <begin position="138"/>
        <end position="171"/>
    </location>
</feature>
<dbReference type="PROSITE" id="PS00421">
    <property type="entry name" value="TM4_1"/>
    <property type="match status" value="1"/>
</dbReference>
<evidence type="ECO:0000256" key="7">
    <source>
        <dbReference type="RuleBase" id="RU361218"/>
    </source>
</evidence>
<evidence type="ECO:0000256" key="4">
    <source>
        <dbReference type="ARBA" id="ARBA00022989"/>
    </source>
</evidence>
<evidence type="ECO:0000256" key="5">
    <source>
        <dbReference type="ARBA" id="ARBA00023136"/>
    </source>
</evidence>
<proteinExistence type="evidence at transcript level"/>
<dbReference type="InterPro" id="IPR018503">
    <property type="entry name" value="Tetraspanin_CS"/>
</dbReference>
<evidence type="ECO:0000256" key="6">
    <source>
        <dbReference type="PIRSR" id="PIRSR002419-1"/>
    </source>
</evidence>
<reference evidence="9" key="3">
    <citation type="submission" date="2022-06" db="UniProtKB">
        <authorList>
            <consortium name="EnsemblMetazoa"/>
        </authorList>
    </citation>
    <scope>IDENTIFICATION</scope>
    <source>
        <strain evidence="9">p50T (Dazao)</strain>
    </source>
</reference>
<keyword evidence="5 7" id="KW-0472">Membrane</keyword>
<gene>
    <name evidence="9" type="primary">732926</name>
</gene>
<evidence type="ECO:0000313" key="10">
    <source>
        <dbReference type="Proteomes" id="UP000005204"/>
    </source>
</evidence>
<dbReference type="EnsemblMetazoa" id="NM_001046926.1">
    <property type="protein sequence ID" value="NP_001040391.1"/>
    <property type="gene ID" value="LOC732926"/>
</dbReference>
<dbReference type="InterPro" id="IPR018499">
    <property type="entry name" value="Tetraspanin/Peripherin"/>
</dbReference>
<dbReference type="KEGG" id="bmor:732926"/>
<evidence type="ECO:0000313" key="8">
    <source>
        <dbReference type="EMBL" id="ABF51302.1"/>
    </source>
</evidence>